<sequence length="323" mass="36617">MFENNGVVFPSFLCFVALYLCFAPFFKTSKQRSWILTGLSSGFTSLAAIPYFCDFLASGGHVHALRPATFWSNTVVAIFQGYLVSDLLVGSVFYREHITLATGWIHHILYFLLIQYIISVGWSNVFCLALIMEIPTLILALGSLNKRFRSDYLFAGVFFSTRILLHVALIVAYAGVYLRKADGMSRRSEVDFPTISETNQTLADVQNITIPKSLNSPLPTLFFLAALPMHCMWFAGCVRRILRRRVKVNGTKTDVPIVFVSTSAFRTRFQAIRGRLRLDYEARERLRARVQAAYGNAQERVWRRGVRPAQVVVAYSRAEVQNN</sequence>
<dbReference type="PANTHER" id="PTHR13439:SF72">
    <property type="entry name" value="TLC DOMAIN-CONTAINING PROTEIN"/>
    <property type="match status" value="1"/>
</dbReference>
<feature type="transmembrane region" description="Helical" evidence="5">
    <location>
        <begin position="221"/>
        <end position="242"/>
    </location>
</feature>
<gene>
    <name evidence="7" type="ORF">RDB_LOCUS145197</name>
</gene>
<dbReference type="GO" id="GO:0016020">
    <property type="term" value="C:membrane"/>
    <property type="evidence" value="ECO:0007669"/>
    <property type="project" value="UniProtKB-SubCell"/>
</dbReference>
<evidence type="ECO:0000256" key="1">
    <source>
        <dbReference type="ARBA" id="ARBA00004141"/>
    </source>
</evidence>
<keyword evidence="3 5" id="KW-1133">Transmembrane helix</keyword>
<evidence type="ECO:0000256" key="3">
    <source>
        <dbReference type="ARBA" id="ARBA00022989"/>
    </source>
</evidence>
<evidence type="ECO:0000259" key="6">
    <source>
        <dbReference type="Pfam" id="PF03798"/>
    </source>
</evidence>
<evidence type="ECO:0000256" key="5">
    <source>
        <dbReference type="SAM" id="Phobius"/>
    </source>
</evidence>
<feature type="domain" description="TLC" evidence="6">
    <location>
        <begin position="55"/>
        <end position="234"/>
    </location>
</feature>
<dbReference type="Pfam" id="PF03798">
    <property type="entry name" value="TRAM_LAG1_CLN8"/>
    <property type="match status" value="1"/>
</dbReference>
<keyword evidence="2 5" id="KW-0812">Transmembrane</keyword>
<comment type="caution">
    <text evidence="7">The sequence shown here is derived from an EMBL/GenBank/DDBJ whole genome shotgun (WGS) entry which is preliminary data.</text>
</comment>
<dbReference type="AlphaFoldDB" id="A0A8H3H7N4"/>
<name>A0A8H3H7N4_9AGAM</name>
<keyword evidence="4 5" id="KW-0472">Membrane</keyword>
<reference evidence="7" key="1">
    <citation type="submission" date="2021-01" db="EMBL/GenBank/DDBJ databases">
        <authorList>
            <person name="Kaushik A."/>
        </authorList>
    </citation>
    <scope>NUCLEOTIDE SEQUENCE</scope>
    <source>
        <strain evidence="7">AG1-1A</strain>
    </source>
</reference>
<evidence type="ECO:0000256" key="2">
    <source>
        <dbReference type="ARBA" id="ARBA00022692"/>
    </source>
</evidence>
<dbReference type="Proteomes" id="UP000663840">
    <property type="component" value="Unassembled WGS sequence"/>
</dbReference>
<dbReference type="GO" id="GO:0055088">
    <property type="term" value="P:lipid homeostasis"/>
    <property type="evidence" value="ECO:0007669"/>
    <property type="project" value="TreeGrafter"/>
</dbReference>
<dbReference type="PANTHER" id="PTHR13439">
    <property type="entry name" value="CT120 PROTEIN"/>
    <property type="match status" value="1"/>
</dbReference>
<feature type="transmembrane region" description="Helical" evidence="5">
    <location>
        <begin position="33"/>
        <end position="52"/>
    </location>
</feature>
<evidence type="ECO:0000313" key="8">
    <source>
        <dbReference type="Proteomes" id="UP000663840"/>
    </source>
</evidence>
<feature type="transmembrane region" description="Helical" evidence="5">
    <location>
        <begin position="123"/>
        <end position="141"/>
    </location>
</feature>
<evidence type="ECO:0000313" key="7">
    <source>
        <dbReference type="EMBL" id="CAE6488838.1"/>
    </source>
</evidence>
<feature type="transmembrane region" description="Helical" evidence="5">
    <location>
        <begin position="64"/>
        <end position="85"/>
    </location>
</feature>
<feature type="transmembrane region" description="Helical" evidence="5">
    <location>
        <begin position="6"/>
        <end position="26"/>
    </location>
</feature>
<dbReference type="InterPro" id="IPR006634">
    <property type="entry name" value="TLC-dom"/>
</dbReference>
<protein>
    <recommendedName>
        <fullName evidence="6">TLC domain-containing protein</fullName>
    </recommendedName>
</protein>
<dbReference type="GO" id="GO:0005783">
    <property type="term" value="C:endoplasmic reticulum"/>
    <property type="evidence" value="ECO:0007669"/>
    <property type="project" value="TreeGrafter"/>
</dbReference>
<feature type="transmembrane region" description="Helical" evidence="5">
    <location>
        <begin position="153"/>
        <end position="178"/>
    </location>
</feature>
<dbReference type="InterPro" id="IPR050846">
    <property type="entry name" value="TLCD"/>
</dbReference>
<proteinExistence type="predicted"/>
<feature type="transmembrane region" description="Helical" evidence="5">
    <location>
        <begin position="97"/>
        <end position="117"/>
    </location>
</feature>
<accession>A0A8H3H7N4</accession>
<comment type="subcellular location">
    <subcellularLocation>
        <location evidence="1">Membrane</location>
        <topology evidence="1">Multi-pass membrane protein</topology>
    </subcellularLocation>
</comment>
<dbReference type="EMBL" id="CAJMWR010004199">
    <property type="protein sequence ID" value="CAE6488838.1"/>
    <property type="molecule type" value="Genomic_DNA"/>
</dbReference>
<organism evidence="7 8">
    <name type="scientific">Rhizoctonia solani</name>
    <dbReference type="NCBI Taxonomy" id="456999"/>
    <lineage>
        <taxon>Eukaryota</taxon>
        <taxon>Fungi</taxon>
        <taxon>Dikarya</taxon>
        <taxon>Basidiomycota</taxon>
        <taxon>Agaricomycotina</taxon>
        <taxon>Agaricomycetes</taxon>
        <taxon>Cantharellales</taxon>
        <taxon>Ceratobasidiaceae</taxon>
        <taxon>Rhizoctonia</taxon>
    </lineage>
</organism>
<evidence type="ECO:0000256" key="4">
    <source>
        <dbReference type="ARBA" id="ARBA00023136"/>
    </source>
</evidence>